<organism evidence="1 2">
    <name type="scientific">Effrenium voratum</name>
    <dbReference type="NCBI Taxonomy" id="2562239"/>
    <lineage>
        <taxon>Eukaryota</taxon>
        <taxon>Sar</taxon>
        <taxon>Alveolata</taxon>
        <taxon>Dinophyceae</taxon>
        <taxon>Suessiales</taxon>
        <taxon>Symbiodiniaceae</taxon>
        <taxon>Effrenium</taxon>
    </lineage>
</organism>
<dbReference type="Proteomes" id="UP001178507">
    <property type="component" value="Unassembled WGS sequence"/>
</dbReference>
<name>A0AA36N1J8_9DINO</name>
<dbReference type="Gene3D" id="3.60.10.10">
    <property type="entry name" value="Endonuclease/exonuclease/phosphatase"/>
    <property type="match status" value="1"/>
</dbReference>
<evidence type="ECO:0000313" key="2">
    <source>
        <dbReference type="Proteomes" id="UP001178507"/>
    </source>
</evidence>
<evidence type="ECO:0000313" key="1">
    <source>
        <dbReference type="EMBL" id="CAJ1388724.1"/>
    </source>
</evidence>
<accession>A0AA36N1J8</accession>
<sequence>DKWGDRFLNWVRLKDHTTHTAIFFANTHGPLKQCGDHIVAENYLKAVEGAKKAGDQVVFTGDFNCASLEPTLARLNEEFDIAGTDLSFGGADHVLTSKGVQMCASNTEQGYPSDHQLLKVELVLPEPLPDELPAPVPPPAPAPAMPAVPGVASADAKADSTFCPKTDNGPCCTMCATNRFCPQNQGCYSAGQVGCPGALCPEPAPTPLHT</sequence>
<gene>
    <name evidence="1" type="ORF">EVOR1521_LOCUS14527</name>
</gene>
<dbReference type="InterPro" id="IPR036691">
    <property type="entry name" value="Endo/exonu/phosph_ase_sf"/>
</dbReference>
<feature type="non-terminal residue" evidence="1">
    <location>
        <position position="1"/>
    </location>
</feature>
<dbReference type="AlphaFoldDB" id="A0AA36N1J8"/>
<protein>
    <recommendedName>
        <fullName evidence="3">Endonuclease/exonuclease/phosphatase domain-containing protein</fullName>
    </recommendedName>
</protein>
<keyword evidence="2" id="KW-1185">Reference proteome</keyword>
<evidence type="ECO:0008006" key="3">
    <source>
        <dbReference type="Google" id="ProtNLM"/>
    </source>
</evidence>
<dbReference type="SUPFAM" id="SSF56219">
    <property type="entry name" value="DNase I-like"/>
    <property type="match status" value="1"/>
</dbReference>
<comment type="caution">
    <text evidence="1">The sequence shown here is derived from an EMBL/GenBank/DDBJ whole genome shotgun (WGS) entry which is preliminary data.</text>
</comment>
<proteinExistence type="predicted"/>
<dbReference type="EMBL" id="CAUJNA010001746">
    <property type="protein sequence ID" value="CAJ1388724.1"/>
    <property type="molecule type" value="Genomic_DNA"/>
</dbReference>
<reference evidence="1" key="1">
    <citation type="submission" date="2023-08" db="EMBL/GenBank/DDBJ databases">
        <authorList>
            <person name="Chen Y."/>
            <person name="Shah S."/>
            <person name="Dougan E. K."/>
            <person name="Thang M."/>
            <person name="Chan C."/>
        </authorList>
    </citation>
    <scope>NUCLEOTIDE SEQUENCE</scope>
</reference>